<keyword evidence="3" id="KW-1185">Reference proteome</keyword>
<evidence type="ECO:0000313" key="3">
    <source>
        <dbReference type="Proteomes" id="UP001404956"/>
    </source>
</evidence>
<gene>
    <name evidence="2" type="ORF">Dalu01_00389</name>
</gene>
<keyword evidence="1" id="KW-0732">Signal</keyword>
<organism evidence="2 3">
    <name type="scientific">Deinococcus aluminii</name>
    <dbReference type="NCBI Taxonomy" id="1656885"/>
    <lineage>
        <taxon>Bacteria</taxon>
        <taxon>Thermotogati</taxon>
        <taxon>Deinococcota</taxon>
        <taxon>Deinococci</taxon>
        <taxon>Deinococcales</taxon>
        <taxon>Deinococcaceae</taxon>
        <taxon>Deinococcus</taxon>
    </lineage>
</organism>
<dbReference type="EMBL" id="BAABRV010000001">
    <property type="protein sequence ID" value="GAA5532012.1"/>
    <property type="molecule type" value="Genomic_DNA"/>
</dbReference>
<evidence type="ECO:0008006" key="4">
    <source>
        <dbReference type="Google" id="ProtNLM"/>
    </source>
</evidence>
<comment type="caution">
    <text evidence="2">The sequence shown here is derived from an EMBL/GenBank/DDBJ whole genome shotgun (WGS) entry which is preliminary data.</text>
</comment>
<accession>A0ABP9X9E9</accession>
<feature type="signal peptide" evidence="1">
    <location>
        <begin position="1"/>
        <end position="18"/>
    </location>
</feature>
<sequence length="138" mass="15089">MHRLLLALLPLALTCASADGLPPVPSLKPAPTAPITAGLRVCLQDSVRYRVDGQSHVRSLEYGHRYPDNVLHVTQSYDRAGRLTGITVRQTGFAGRVLDLRGSFDARGRLVKESGYRAPGVTASLRSYLRPVPQRVKC</sequence>
<feature type="chain" id="PRO_5045751810" description="RHS repeat protein" evidence="1">
    <location>
        <begin position="19"/>
        <end position="138"/>
    </location>
</feature>
<evidence type="ECO:0000313" key="2">
    <source>
        <dbReference type="EMBL" id="GAA5532012.1"/>
    </source>
</evidence>
<reference evidence="2 3" key="1">
    <citation type="submission" date="2024-02" db="EMBL/GenBank/DDBJ databases">
        <title>Deinococcus aluminii NBRC 112889.</title>
        <authorList>
            <person name="Ichikawa N."/>
            <person name="Katano-Makiyama Y."/>
            <person name="Hidaka K."/>
        </authorList>
    </citation>
    <scope>NUCLEOTIDE SEQUENCE [LARGE SCALE GENOMIC DNA]</scope>
    <source>
        <strain evidence="2 3">NBRC 112889</strain>
    </source>
</reference>
<protein>
    <recommendedName>
        <fullName evidence="4">RHS repeat protein</fullName>
    </recommendedName>
</protein>
<dbReference type="RefSeq" id="WP_345450712.1">
    <property type="nucleotide sequence ID" value="NZ_BAABRV010000001.1"/>
</dbReference>
<name>A0ABP9X9E9_9DEIO</name>
<proteinExistence type="predicted"/>
<evidence type="ECO:0000256" key="1">
    <source>
        <dbReference type="SAM" id="SignalP"/>
    </source>
</evidence>
<dbReference type="Proteomes" id="UP001404956">
    <property type="component" value="Unassembled WGS sequence"/>
</dbReference>